<dbReference type="GO" id="GO:0046872">
    <property type="term" value="F:metal ion binding"/>
    <property type="evidence" value="ECO:0007669"/>
    <property type="project" value="UniProtKB-KW"/>
</dbReference>
<reference evidence="5" key="1">
    <citation type="submission" date="2020-10" db="EMBL/GenBank/DDBJ databases">
        <authorList>
            <person name="Gilroy R."/>
        </authorList>
    </citation>
    <scope>NUCLEOTIDE SEQUENCE</scope>
    <source>
        <strain evidence="5">ChiBcolR7-354</strain>
    </source>
</reference>
<dbReference type="Gene3D" id="3.30.70.20">
    <property type="match status" value="2"/>
</dbReference>
<dbReference type="InterPro" id="IPR023753">
    <property type="entry name" value="FAD/NAD-binding_dom"/>
</dbReference>
<proteinExistence type="predicted"/>
<reference evidence="5" key="2">
    <citation type="journal article" date="2021" name="PeerJ">
        <title>Extensive microbial diversity within the chicken gut microbiome revealed by metagenomics and culture.</title>
        <authorList>
            <person name="Gilroy R."/>
            <person name="Ravi A."/>
            <person name="Getino M."/>
            <person name="Pursley I."/>
            <person name="Horton D.L."/>
            <person name="Alikhan N.F."/>
            <person name="Baker D."/>
            <person name="Gharbi K."/>
            <person name="Hall N."/>
            <person name="Watson M."/>
            <person name="Adriaenssens E.M."/>
            <person name="Foster-Nyarko E."/>
            <person name="Jarju S."/>
            <person name="Secka A."/>
            <person name="Antonio M."/>
            <person name="Oren A."/>
            <person name="Chaudhuri R.R."/>
            <person name="La Ragione R."/>
            <person name="Hildebrand F."/>
            <person name="Pallen M.J."/>
        </authorList>
    </citation>
    <scope>NUCLEOTIDE SEQUENCE</scope>
    <source>
        <strain evidence="5">ChiBcolR7-354</strain>
    </source>
</reference>
<dbReference type="InterPro" id="IPR017896">
    <property type="entry name" value="4Fe4S_Fe-S-bd"/>
</dbReference>
<protein>
    <submittedName>
        <fullName evidence="5">FAD-dependent oxidoreductase</fullName>
    </submittedName>
</protein>
<organism evidence="5 6">
    <name type="scientific">Candidatus Scatomorpha intestinavium</name>
    <dbReference type="NCBI Taxonomy" id="2840922"/>
    <lineage>
        <taxon>Bacteria</taxon>
        <taxon>Bacillati</taxon>
        <taxon>Bacillota</taxon>
        <taxon>Clostridia</taxon>
        <taxon>Eubacteriales</taxon>
        <taxon>Candidatus Scatomorpha</taxon>
    </lineage>
</organism>
<dbReference type="Pfam" id="PF00037">
    <property type="entry name" value="Fer4"/>
    <property type="match status" value="2"/>
</dbReference>
<dbReference type="InterPro" id="IPR036188">
    <property type="entry name" value="FAD/NAD-bd_sf"/>
</dbReference>
<evidence type="ECO:0000256" key="2">
    <source>
        <dbReference type="ARBA" id="ARBA00023004"/>
    </source>
</evidence>
<dbReference type="GO" id="GO:0016491">
    <property type="term" value="F:oxidoreductase activity"/>
    <property type="evidence" value="ECO:0007669"/>
    <property type="project" value="InterPro"/>
</dbReference>
<dbReference type="PANTHER" id="PTHR42783">
    <property type="entry name" value="GLUTAMATE SYNTHASE [NADPH] SMALL CHAIN"/>
    <property type="match status" value="1"/>
</dbReference>
<dbReference type="SUPFAM" id="SSF51971">
    <property type="entry name" value="Nucleotide-binding domain"/>
    <property type="match status" value="2"/>
</dbReference>
<dbReference type="Pfam" id="PF07992">
    <property type="entry name" value="Pyr_redox_2"/>
    <property type="match status" value="1"/>
</dbReference>
<dbReference type="InterPro" id="IPR009051">
    <property type="entry name" value="Helical_ferredxn"/>
</dbReference>
<comment type="caution">
    <text evidence="5">The sequence shown here is derived from an EMBL/GenBank/DDBJ whole genome shotgun (WGS) entry which is preliminary data.</text>
</comment>
<evidence type="ECO:0000256" key="1">
    <source>
        <dbReference type="ARBA" id="ARBA00022723"/>
    </source>
</evidence>
<dbReference type="InterPro" id="IPR017900">
    <property type="entry name" value="4Fe4S_Fe_S_CS"/>
</dbReference>
<evidence type="ECO:0000256" key="3">
    <source>
        <dbReference type="ARBA" id="ARBA00023014"/>
    </source>
</evidence>
<dbReference type="PRINTS" id="PR00419">
    <property type="entry name" value="ADXRDTASE"/>
</dbReference>
<dbReference type="GO" id="GO:0051536">
    <property type="term" value="F:iron-sulfur cluster binding"/>
    <property type="evidence" value="ECO:0007669"/>
    <property type="project" value="UniProtKB-KW"/>
</dbReference>
<feature type="domain" description="4Fe-4S ferredoxin-type" evidence="4">
    <location>
        <begin position="302"/>
        <end position="331"/>
    </location>
</feature>
<dbReference type="PANTHER" id="PTHR42783:SF3">
    <property type="entry name" value="GLUTAMATE SYNTHASE [NADPH] SMALL CHAIN-RELATED"/>
    <property type="match status" value="1"/>
</dbReference>
<evidence type="ECO:0000313" key="6">
    <source>
        <dbReference type="Proteomes" id="UP000824262"/>
    </source>
</evidence>
<dbReference type="Proteomes" id="UP000824262">
    <property type="component" value="Unassembled WGS sequence"/>
</dbReference>
<dbReference type="SUPFAM" id="SSF46548">
    <property type="entry name" value="alpha-helical ferredoxin"/>
    <property type="match status" value="2"/>
</dbReference>
<dbReference type="Gene3D" id="3.50.50.60">
    <property type="entry name" value="FAD/NAD(P)-binding domain"/>
    <property type="match status" value="2"/>
</dbReference>
<keyword evidence="3" id="KW-0411">Iron-sulfur</keyword>
<evidence type="ECO:0000313" key="5">
    <source>
        <dbReference type="EMBL" id="HIQ79506.1"/>
    </source>
</evidence>
<dbReference type="EMBL" id="DVGA01000112">
    <property type="protein sequence ID" value="HIQ79506.1"/>
    <property type="molecule type" value="Genomic_DNA"/>
</dbReference>
<keyword evidence="2" id="KW-0408">Iron</keyword>
<dbReference type="PROSITE" id="PS00198">
    <property type="entry name" value="4FE4S_FER_1"/>
    <property type="match status" value="2"/>
</dbReference>
<sequence length="917" mass="99685">MTRDEKIAKLGKKITDRAAVLLGKEKLTETSPEFWGVSAGIDACGERGDDVLDVLLCMDKRKPVTTEQLVKKTGKSAQELEEILTVAATVGLIEYHWENLDGKNPEHKKRWVLDMFVPGSAEIMMMHPDLADNDPRVANFFERMAYLPLVGVTEMVPPGGAGIGMHVIPVEKAIPAESKSLDIEHISHWLDKYDGQLVVGVCSCRKQQRVRGEGSGDIEAEWCIGVGDFADYMLETGKARKITREEALTILQQAEERGYVHQVTNIDGEEKIFGICNCAVGVCNALRTSQLFNTPNMSASAYVAESDPEKCVACGKCVETCPAGAVRLGQKLCTTSGPVEYPRHELPDDTKWGEEHWNKNYKNENGSIQTWPTGTAPCKVACPAHIAIQGYIKMAGDGRYADALKLIKKDNPFPAVCGSICRKYCEDACTRGSVDEAIAIDEIKKFIAEQDMKAEHRYIPPVNSSNRGRFEQKVAIIGSGPAGMSCAYFLAIEGYSPVVFEREAAPGGMLVNGIPGFRVDKAVVNSEIDVLREMGVEFRCGVEVGKDVTLQQLRDEGFKAFYVAVGLQRAARLNIPGEELGGVLGGLDFLRGVNGGSVTALEGDTVVIGGGNAAIDVARAALRLGNGSVNIYCLEKDEEMPTVPDEKEAGLSDGVIINNSWAPKAILGEGGKVTGIELMRCVSVRDADGRFAPVYDENETMTVSCSNVLVAIGQRSDYGALLAGSSAETADGALIEHDKVTFQTAEPDIFVGGDCATGPMYTIDAIATGREGAVSIHRFVNEGQSLTIHRNLREFKELDKSTVALPTESLRRPPRTKTAIDPARVRTMQDDRVTFTAEQIRTEASRCLSCGRSVVDPNKCIGCGVCTTKCEFDAIHLKRTRPENSRMIPAEDKFKAILPYAAKRQVKIVKKNMAAKK</sequence>
<gene>
    <name evidence="5" type="ORF">IAB77_09665</name>
</gene>
<keyword evidence="1" id="KW-0479">Metal-binding</keyword>
<dbReference type="Gene3D" id="1.10.1060.10">
    <property type="entry name" value="Alpha-helical ferredoxin"/>
    <property type="match status" value="1"/>
</dbReference>
<dbReference type="InterPro" id="IPR028261">
    <property type="entry name" value="DPD_II"/>
</dbReference>
<dbReference type="PROSITE" id="PS51379">
    <property type="entry name" value="4FE4S_FER_2"/>
    <property type="match status" value="2"/>
</dbReference>
<dbReference type="Pfam" id="PF14691">
    <property type="entry name" value="Fer4_20"/>
    <property type="match status" value="1"/>
</dbReference>
<dbReference type="SUPFAM" id="SSF54862">
    <property type="entry name" value="4Fe-4S ferredoxins"/>
    <property type="match status" value="1"/>
</dbReference>
<accession>A0A9D1CTB2</accession>
<evidence type="ECO:0000259" key="4">
    <source>
        <dbReference type="PROSITE" id="PS51379"/>
    </source>
</evidence>
<name>A0A9D1CTB2_9FIRM</name>
<feature type="domain" description="4Fe-4S ferredoxin-type" evidence="4">
    <location>
        <begin position="851"/>
        <end position="880"/>
    </location>
</feature>
<dbReference type="AlphaFoldDB" id="A0A9D1CTB2"/>